<protein>
    <recommendedName>
        <fullName evidence="3">histidine kinase</fullName>
        <ecNumber evidence="3">2.7.13.3</ecNumber>
    </recommendedName>
</protein>
<organism evidence="14 15">
    <name type="scientific">Gangjinia marincola</name>
    <dbReference type="NCBI Taxonomy" id="578463"/>
    <lineage>
        <taxon>Bacteria</taxon>
        <taxon>Pseudomonadati</taxon>
        <taxon>Bacteroidota</taxon>
        <taxon>Flavobacteriia</taxon>
        <taxon>Flavobacteriales</taxon>
        <taxon>Flavobacteriaceae</taxon>
        <taxon>Gangjinia</taxon>
    </lineage>
</organism>
<dbReference type="GO" id="GO:0005524">
    <property type="term" value="F:ATP binding"/>
    <property type="evidence" value="ECO:0007669"/>
    <property type="project" value="UniProtKB-KW"/>
</dbReference>
<evidence type="ECO:0000256" key="11">
    <source>
        <dbReference type="ARBA" id="ARBA00023136"/>
    </source>
</evidence>
<keyword evidence="15" id="KW-1185">Reference proteome</keyword>
<evidence type="ECO:0000256" key="4">
    <source>
        <dbReference type="ARBA" id="ARBA00022475"/>
    </source>
</evidence>
<evidence type="ECO:0000256" key="3">
    <source>
        <dbReference type="ARBA" id="ARBA00012438"/>
    </source>
</evidence>
<dbReference type="SMART" id="SM00387">
    <property type="entry name" value="HATPase_c"/>
    <property type="match status" value="1"/>
</dbReference>
<evidence type="ECO:0000313" key="15">
    <source>
        <dbReference type="Proteomes" id="UP001500507"/>
    </source>
</evidence>
<keyword evidence="7" id="KW-0547">Nucleotide-binding</keyword>
<evidence type="ECO:0000259" key="13">
    <source>
        <dbReference type="PROSITE" id="PS50109"/>
    </source>
</evidence>
<name>A0ABN1MGM0_9FLAO</name>
<evidence type="ECO:0000256" key="10">
    <source>
        <dbReference type="ARBA" id="ARBA00023012"/>
    </source>
</evidence>
<evidence type="ECO:0000256" key="6">
    <source>
        <dbReference type="ARBA" id="ARBA00022679"/>
    </source>
</evidence>
<keyword evidence="9 14" id="KW-0067">ATP-binding</keyword>
<sequence>MIYKHYFLSLTIRTFLLLVCLVLIAYGITQNNVYIISIGSLLGIIFLYNFYHFITKRFREMDDFFEAVKYRDFSRWYTEDRGTPDIQKLYRGFNLVNKTIKEINNERQAQFLYLQKILEMVDVGIIAYNTETGEVLWTNSFFLDLLDFPNFKNISFVQKRKPKAYDELFETYHPNVDSTLLKMGEEEVKVLISDTIFDVDQTSFKLIMIQNIDETLNRNESDAWKKLLSVMTHEIMNSIAPISSLAETMRTSIEEAQNKPGQNKLDIEDLEIGIESIYKRSEGLMKFAKTYRTLNKISHVNKTAVKANDLFASIRSLIQPTLENKDIRLTFKVHEKDLSILVDTYLIEQVLINIILNAIDATLDLENPHINIIAQRTNRKETLIRIIDNGKGIPEEIIETVFVPFYTTKQQGSGIGLSLCKQIMMLHQGKIAIKSEQGVGTEVQLLFQE</sequence>
<keyword evidence="12" id="KW-0812">Transmembrane</keyword>
<dbReference type="CDD" id="cd00075">
    <property type="entry name" value="HATPase"/>
    <property type="match status" value="1"/>
</dbReference>
<evidence type="ECO:0000256" key="2">
    <source>
        <dbReference type="ARBA" id="ARBA00004651"/>
    </source>
</evidence>
<keyword evidence="4" id="KW-1003">Cell membrane</keyword>
<keyword evidence="11 12" id="KW-0472">Membrane</keyword>
<evidence type="ECO:0000256" key="1">
    <source>
        <dbReference type="ARBA" id="ARBA00000085"/>
    </source>
</evidence>
<dbReference type="EMBL" id="BAAAFG010000014">
    <property type="protein sequence ID" value="GAA0872309.1"/>
    <property type="molecule type" value="Genomic_DNA"/>
</dbReference>
<dbReference type="InterPro" id="IPR036890">
    <property type="entry name" value="HATPase_C_sf"/>
</dbReference>
<dbReference type="InterPro" id="IPR005467">
    <property type="entry name" value="His_kinase_dom"/>
</dbReference>
<accession>A0ABN1MGM0</accession>
<dbReference type="InterPro" id="IPR004358">
    <property type="entry name" value="Sig_transdc_His_kin-like_C"/>
</dbReference>
<dbReference type="EC" id="2.7.13.3" evidence="3"/>
<dbReference type="PANTHER" id="PTHR45528">
    <property type="entry name" value="SENSOR HISTIDINE KINASE CPXA"/>
    <property type="match status" value="1"/>
</dbReference>
<proteinExistence type="predicted"/>
<gene>
    <name evidence="14" type="ORF">GCM10009117_14560</name>
</gene>
<evidence type="ECO:0000313" key="14">
    <source>
        <dbReference type="EMBL" id="GAA0872309.1"/>
    </source>
</evidence>
<feature type="transmembrane region" description="Helical" evidence="12">
    <location>
        <begin position="34"/>
        <end position="51"/>
    </location>
</feature>
<feature type="transmembrane region" description="Helical" evidence="12">
    <location>
        <begin position="7"/>
        <end position="28"/>
    </location>
</feature>
<dbReference type="PRINTS" id="PR00344">
    <property type="entry name" value="BCTRLSENSOR"/>
</dbReference>
<evidence type="ECO:0000256" key="8">
    <source>
        <dbReference type="ARBA" id="ARBA00022777"/>
    </source>
</evidence>
<dbReference type="Proteomes" id="UP001500507">
    <property type="component" value="Unassembled WGS sequence"/>
</dbReference>
<dbReference type="Pfam" id="PF02518">
    <property type="entry name" value="HATPase_c"/>
    <property type="match status" value="1"/>
</dbReference>
<evidence type="ECO:0000256" key="9">
    <source>
        <dbReference type="ARBA" id="ARBA00022840"/>
    </source>
</evidence>
<keyword evidence="12" id="KW-1133">Transmembrane helix</keyword>
<dbReference type="PROSITE" id="PS50109">
    <property type="entry name" value="HIS_KIN"/>
    <property type="match status" value="1"/>
</dbReference>
<evidence type="ECO:0000256" key="7">
    <source>
        <dbReference type="ARBA" id="ARBA00022741"/>
    </source>
</evidence>
<evidence type="ECO:0000256" key="5">
    <source>
        <dbReference type="ARBA" id="ARBA00022553"/>
    </source>
</evidence>
<feature type="domain" description="Histidine kinase" evidence="13">
    <location>
        <begin position="230"/>
        <end position="449"/>
    </location>
</feature>
<dbReference type="PANTHER" id="PTHR45528:SF1">
    <property type="entry name" value="SENSOR HISTIDINE KINASE CPXA"/>
    <property type="match status" value="1"/>
</dbReference>
<keyword evidence="8" id="KW-0418">Kinase</keyword>
<keyword evidence="10" id="KW-0902">Two-component regulatory system</keyword>
<dbReference type="RefSeq" id="WP_343765421.1">
    <property type="nucleotide sequence ID" value="NZ_BAAAFG010000014.1"/>
</dbReference>
<dbReference type="InterPro" id="IPR050398">
    <property type="entry name" value="HssS/ArlS-like"/>
</dbReference>
<reference evidence="14 15" key="1">
    <citation type="journal article" date="2019" name="Int. J. Syst. Evol. Microbiol.">
        <title>The Global Catalogue of Microorganisms (GCM) 10K type strain sequencing project: providing services to taxonomists for standard genome sequencing and annotation.</title>
        <authorList>
            <consortium name="The Broad Institute Genomics Platform"/>
            <consortium name="The Broad Institute Genome Sequencing Center for Infectious Disease"/>
            <person name="Wu L."/>
            <person name="Ma J."/>
        </authorList>
    </citation>
    <scope>NUCLEOTIDE SEQUENCE [LARGE SCALE GENOMIC DNA]</scope>
    <source>
        <strain evidence="14 15">JCM 16082</strain>
    </source>
</reference>
<dbReference type="InterPro" id="IPR003594">
    <property type="entry name" value="HATPase_dom"/>
</dbReference>
<dbReference type="SUPFAM" id="SSF55874">
    <property type="entry name" value="ATPase domain of HSP90 chaperone/DNA topoisomerase II/histidine kinase"/>
    <property type="match status" value="1"/>
</dbReference>
<comment type="caution">
    <text evidence="14">The sequence shown here is derived from an EMBL/GenBank/DDBJ whole genome shotgun (WGS) entry which is preliminary data.</text>
</comment>
<dbReference type="Gene3D" id="3.30.565.10">
    <property type="entry name" value="Histidine kinase-like ATPase, C-terminal domain"/>
    <property type="match status" value="1"/>
</dbReference>
<comment type="catalytic activity">
    <reaction evidence="1">
        <text>ATP + protein L-histidine = ADP + protein N-phospho-L-histidine.</text>
        <dbReference type="EC" id="2.7.13.3"/>
    </reaction>
</comment>
<keyword evidence="6" id="KW-0808">Transferase</keyword>
<keyword evidence="5" id="KW-0597">Phosphoprotein</keyword>
<comment type="subcellular location">
    <subcellularLocation>
        <location evidence="2">Cell membrane</location>
        <topology evidence="2">Multi-pass membrane protein</topology>
    </subcellularLocation>
</comment>
<evidence type="ECO:0000256" key="12">
    <source>
        <dbReference type="SAM" id="Phobius"/>
    </source>
</evidence>